<dbReference type="CDD" id="cd02440">
    <property type="entry name" value="AdoMet_MTases"/>
    <property type="match status" value="1"/>
</dbReference>
<dbReference type="AlphaFoldDB" id="A0A177NKC3"/>
<dbReference type="SUPFAM" id="SSF53335">
    <property type="entry name" value="S-adenosyl-L-methionine-dependent methyltransferases"/>
    <property type="match status" value="1"/>
</dbReference>
<dbReference type="Proteomes" id="UP000077628">
    <property type="component" value="Unassembled WGS sequence"/>
</dbReference>
<feature type="domain" description="Methyltransferase type 11" evidence="2">
    <location>
        <begin position="32"/>
        <end position="118"/>
    </location>
</feature>
<evidence type="ECO:0000313" key="4">
    <source>
        <dbReference type="Proteomes" id="UP000077628"/>
    </source>
</evidence>
<keyword evidence="4" id="KW-1185">Reference proteome</keyword>
<accession>A0A177NKC3</accession>
<keyword evidence="1" id="KW-1133">Transmembrane helix</keyword>
<dbReference type="GO" id="GO:0008757">
    <property type="term" value="F:S-adenosylmethionine-dependent methyltransferase activity"/>
    <property type="evidence" value="ECO:0007669"/>
    <property type="project" value="InterPro"/>
</dbReference>
<evidence type="ECO:0000259" key="2">
    <source>
        <dbReference type="Pfam" id="PF08241"/>
    </source>
</evidence>
<feature type="transmembrane region" description="Helical" evidence="1">
    <location>
        <begin position="190"/>
        <end position="213"/>
    </location>
</feature>
<dbReference type="EMBL" id="LUUK01000177">
    <property type="protein sequence ID" value="OAI17480.1"/>
    <property type="molecule type" value="Genomic_DNA"/>
</dbReference>
<organism evidence="3 4">
    <name type="scientific">Methylomonas koyamae</name>
    <dbReference type="NCBI Taxonomy" id="702114"/>
    <lineage>
        <taxon>Bacteria</taxon>
        <taxon>Pseudomonadati</taxon>
        <taxon>Pseudomonadota</taxon>
        <taxon>Gammaproteobacteria</taxon>
        <taxon>Methylococcales</taxon>
        <taxon>Methylococcaceae</taxon>
        <taxon>Methylomonas</taxon>
    </lineage>
</organism>
<dbReference type="STRING" id="702114.A1355_07505"/>
<proteinExistence type="predicted"/>
<evidence type="ECO:0000313" key="3">
    <source>
        <dbReference type="EMBL" id="OAI17480.1"/>
    </source>
</evidence>
<sequence length="230" mass="25753">MHTPLHPQWLVCGRNLKLIEWLKGFGGDGIVLDIGCAGCWPERFLPGNCHYVGLDYPETATEWYRTAPDIFADAGRLPIATKSVDVALLLDVLEHLDSVDHAIEEIARILKPGGRLLIQVPFLYPLHDEPRDFTRLSRHGISNLLQRYGLVVEQCLAVGTPMETAGLLTNIAISKVAWDWVSRKSPLMPLILVIPFFVVIINLAAKVLSWLAYDNDFMPFSYQVSASKPH</sequence>
<reference evidence="4" key="1">
    <citation type="submission" date="2016-03" db="EMBL/GenBank/DDBJ databases">
        <authorList>
            <person name="Heylen K."/>
            <person name="De Vos P."/>
            <person name="Vekeman B."/>
        </authorList>
    </citation>
    <scope>NUCLEOTIDE SEQUENCE [LARGE SCALE GENOMIC DNA]</scope>
    <source>
        <strain evidence="4">R-45383</strain>
    </source>
</reference>
<protein>
    <recommendedName>
        <fullName evidence="2">Methyltransferase type 11 domain-containing protein</fullName>
    </recommendedName>
</protein>
<keyword evidence="1" id="KW-0812">Transmembrane</keyword>
<comment type="caution">
    <text evidence="3">The sequence shown here is derived from an EMBL/GenBank/DDBJ whole genome shotgun (WGS) entry which is preliminary data.</text>
</comment>
<dbReference type="Pfam" id="PF08241">
    <property type="entry name" value="Methyltransf_11"/>
    <property type="match status" value="1"/>
</dbReference>
<dbReference type="Gene3D" id="3.40.50.150">
    <property type="entry name" value="Vaccinia Virus protein VP39"/>
    <property type="match status" value="1"/>
</dbReference>
<dbReference type="InterPro" id="IPR013216">
    <property type="entry name" value="Methyltransf_11"/>
</dbReference>
<evidence type="ECO:0000256" key="1">
    <source>
        <dbReference type="SAM" id="Phobius"/>
    </source>
</evidence>
<name>A0A177NKC3_9GAMM</name>
<dbReference type="InterPro" id="IPR029063">
    <property type="entry name" value="SAM-dependent_MTases_sf"/>
</dbReference>
<keyword evidence="1" id="KW-0472">Membrane</keyword>
<gene>
    <name evidence="3" type="ORF">A1355_07505</name>
</gene>